<dbReference type="PANTHER" id="PTHR10472">
    <property type="entry name" value="D-TYROSYL-TRNA TYR DEACYLASE"/>
    <property type="match status" value="1"/>
</dbReference>
<keyword evidence="2" id="KW-0694">RNA-binding</keyword>
<evidence type="ECO:0000313" key="3">
    <source>
        <dbReference type="EMBL" id="RGC50555.1"/>
    </source>
</evidence>
<dbReference type="InterPro" id="IPR023509">
    <property type="entry name" value="DTD-like_sf"/>
</dbReference>
<dbReference type="RefSeq" id="WP_117539063.1">
    <property type="nucleotide sequence ID" value="NZ_QVFD01000002.1"/>
</dbReference>
<dbReference type="NCBIfam" id="TIGR00256">
    <property type="entry name" value="D-aminoacyl-tRNA deacylase"/>
    <property type="match status" value="1"/>
</dbReference>
<dbReference type="SUPFAM" id="SSF69500">
    <property type="entry name" value="DTD-like"/>
    <property type="match status" value="1"/>
</dbReference>
<sequence>MRAVIQRVSRASVDVDNETIGSIERGFLVLLGVADEDTEEDMAYLVKKITQMRIFEDEAGKMNLSLKDVSGELLIISQFTLFASTKKGNRPSFTEAGAPDFSKDMYLKFIAACRDCGIHTEEGEFGAHMMVSLVNDGPVTITIDSKQRH</sequence>
<feature type="short sequence motif" description="Gly-cisPro motif, important for rejection of L-amino acids" evidence="2">
    <location>
        <begin position="137"/>
        <end position="138"/>
    </location>
</feature>
<comment type="similarity">
    <text evidence="1 2">Belongs to the DTD family.</text>
</comment>
<dbReference type="OrthoDB" id="9801395at2"/>
<evidence type="ECO:0000256" key="2">
    <source>
        <dbReference type="HAMAP-Rule" id="MF_00518"/>
    </source>
</evidence>
<comment type="catalytic activity">
    <reaction evidence="2">
        <text>a D-aminoacyl-tRNA + H2O = a tRNA + a D-alpha-amino acid + H(+)</text>
        <dbReference type="Rhea" id="RHEA:13953"/>
        <dbReference type="Rhea" id="RHEA-COMP:10123"/>
        <dbReference type="Rhea" id="RHEA-COMP:10124"/>
        <dbReference type="ChEBI" id="CHEBI:15377"/>
        <dbReference type="ChEBI" id="CHEBI:15378"/>
        <dbReference type="ChEBI" id="CHEBI:59871"/>
        <dbReference type="ChEBI" id="CHEBI:78442"/>
        <dbReference type="ChEBI" id="CHEBI:79333"/>
        <dbReference type="EC" id="3.1.1.96"/>
    </reaction>
</comment>
<proteinExistence type="inferred from homology"/>
<name>A0A3E2XQA1_9FIRM</name>
<reference evidence="3 4" key="1">
    <citation type="submission" date="2018-08" db="EMBL/GenBank/DDBJ databases">
        <title>A genome reference for cultivated species of the human gut microbiota.</title>
        <authorList>
            <person name="Zou Y."/>
            <person name="Xue W."/>
            <person name="Luo G."/>
        </authorList>
    </citation>
    <scope>NUCLEOTIDE SEQUENCE [LARGE SCALE GENOMIC DNA]</scope>
    <source>
        <strain evidence="3 4">AM28-39</strain>
    </source>
</reference>
<dbReference type="EC" id="3.1.1.96" evidence="2"/>
<dbReference type="FunFam" id="3.50.80.10:FF:000001">
    <property type="entry name" value="D-aminoacyl-tRNA deacylase"/>
    <property type="match status" value="1"/>
</dbReference>
<dbReference type="EC" id="3.1.1.-" evidence="2"/>
<evidence type="ECO:0000313" key="4">
    <source>
        <dbReference type="Proteomes" id="UP000261231"/>
    </source>
</evidence>
<protein>
    <recommendedName>
        <fullName evidence="2">D-aminoacyl-tRNA deacylase</fullName>
        <shortName evidence="2">DTD</shortName>
        <ecNumber evidence="2">3.1.1.96</ecNumber>
    </recommendedName>
    <alternativeName>
        <fullName evidence="2">Gly-tRNA(Ala) deacylase</fullName>
        <ecNumber evidence="2">3.1.1.-</ecNumber>
    </alternativeName>
</protein>
<accession>A0A3E2XQA1</accession>
<dbReference type="GO" id="GO:0019478">
    <property type="term" value="P:D-amino acid catabolic process"/>
    <property type="evidence" value="ECO:0007669"/>
    <property type="project" value="UniProtKB-UniRule"/>
</dbReference>
<comment type="subunit">
    <text evidence="2">Homodimer.</text>
</comment>
<keyword evidence="2" id="KW-0378">Hydrolase</keyword>
<comment type="catalytic activity">
    <reaction evidence="2">
        <text>glycyl-tRNA(Ala) + H2O = tRNA(Ala) + glycine + H(+)</text>
        <dbReference type="Rhea" id="RHEA:53744"/>
        <dbReference type="Rhea" id="RHEA-COMP:9657"/>
        <dbReference type="Rhea" id="RHEA-COMP:13640"/>
        <dbReference type="ChEBI" id="CHEBI:15377"/>
        <dbReference type="ChEBI" id="CHEBI:15378"/>
        <dbReference type="ChEBI" id="CHEBI:57305"/>
        <dbReference type="ChEBI" id="CHEBI:78442"/>
        <dbReference type="ChEBI" id="CHEBI:78522"/>
    </reaction>
</comment>
<comment type="subcellular location">
    <subcellularLocation>
        <location evidence="2">Cytoplasm</location>
    </subcellularLocation>
</comment>
<dbReference type="GO" id="GO:0051500">
    <property type="term" value="F:D-tyrosyl-tRNA(Tyr) deacylase activity"/>
    <property type="evidence" value="ECO:0007669"/>
    <property type="project" value="TreeGrafter"/>
</dbReference>
<dbReference type="Gene3D" id="3.50.80.10">
    <property type="entry name" value="D-tyrosyl-tRNA(Tyr) deacylase"/>
    <property type="match status" value="1"/>
</dbReference>
<organism evidence="3 4">
    <name type="scientific">Coprococcus catus</name>
    <dbReference type="NCBI Taxonomy" id="116085"/>
    <lineage>
        <taxon>Bacteria</taxon>
        <taxon>Bacillati</taxon>
        <taxon>Bacillota</taxon>
        <taxon>Clostridia</taxon>
        <taxon>Lachnospirales</taxon>
        <taxon>Lachnospiraceae</taxon>
        <taxon>Coprococcus</taxon>
    </lineage>
</organism>
<dbReference type="EMBL" id="QVFD01000002">
    <property type="protein sequence ID" value="RGC50555.1"/>
    <property type="molecule type" value="Genomic_DNA"/>
</dbReference>
<dbReference type="PANTHER" id="PTHR10472:SF5">
    <property type="entry name" value="D-AMINOACYL-TRNA DEACYLASE 1"/>
    <property type="match status" value="1"/>
</dbReference>
<dbReference type="GO" id="GO:0005737">
    <property type="term" value="C:cytoplasm"/>
    <property type="evidence" value="ECO:0007669"/>
    <property type="project" value="UniProtKB-SubCell"/>
</dbReference>
<dbReference type="GO" id="GO:0106026">
    <property type="term" value="F:Gly-tRNA(Ala) deacylase activity"/>
    <property type="evidence" value="ECO:0007669"/>
    <property type="project" value="UniProtKB-UniRule"/>
</dbReference>
<dbReference type="HAMAP" id="MF_00518">
    <property type="entry name" value="Deacylase_Dtd"/>
    <property type="match status" value="1"/>
</dbReference>
<evidence type="ECO:0000256" key="1">
    <source>
        <dbReference type="ARBA" id="ARBA00009673"/>
    </source>
</evidence>
<dbReference type="GO" id="GO:0000049">
    <property type="term" value="F:tRNA binding"/>
    <property type="evidence" value="ECO:0007669"/>
    <property type="project" value="UniProtKB-UniRule"/>
</dbReference>
<dbReference type="GO" id="GO:0043908">
    <property type="term" value="F:Ser(Gly)-tRNA(Ala) hydrolase activity"/>
    <property type="evidence" value="ECO:0007669"/>
    <property type="project" value="UniProtKB-UniRule"/>
</dbReference>
<gene>
    <name evidence="2" type="primary">dtd</name>
    <name evidence="3" type="ORF">DW747_04075</name>
</gene>
<dbReference type="InterPro" id="IPR003732">
    <property type="entry name" value="Daa-tRNA_deacyls_DTD"/>
</dbReference>
<keyword evidence="2" id="KW-0820">tRNA-binding</keyword>
<keyword evidence="4" id="KW-1185">Reference proteome</keyword>
<dbReference type="AlphaFoldDB" id="A0A3E2XQA1"/>
<comment type="domain">
    <text evidence="2">A Gly-cisPro motif from one monomer fits into the active site of the other monomer to allow specific chiral rejection of L-amino acids.</text>
</comment>
<comment type="caution">
    <text evidence="3">The sequence shown here is derived from an EMBL/GenBank/DDBJ whole genome shotgun (WGS) entry which is preliminary data.</text>
</comment>
<dbReference type="CDD" id="cd00563">
    <property type="entry name" value="Dtyr_deacylase"/>
    <property type="match status" value="1"/>
</dbReference>
<keyword evidence="2" id="KW-0963">Cytoplasm</keyword>
<dbReference type="Proteomes" id="UP000261231">
    <property type="component" value="Unassembled WGS sequence"/>
</dbReference>
<dbReference type="Pfam" id="PF02580">
    <property type="entry name" value="Tyr_Deacylase"/>
    <property type="match status" value="1"/>
</dbReference>
<comment type="function">
    <text evidence="2">An aminoacyl-tRNA editing enzyme that deacylates mischarged D-aminoacyl-tRNAs. Also deacylates mischarged glycyl-tRNA(Ala), protecting cells against glycine mischarging by AlaRS. Acts via tRNA-based rather than protein-based catalysis; rejects L-amino acids rather than detecting D-amino acids in the active site. By recycling D-aminoacyl-tRNA to D-amino acids and free tRNA molecules, this enzyme counteracts the toxicity associated with the formation of D-aminoacyl-tRNA entities in vivo and helps enforce protein L-homochirality.</text>
</comment>